<dbReference type="PANTHER" id="PTHR43798:SF33">
    <property type="entry name" value="HYDROLASE, PUTATIVE (AFU_ORTHOLOGUE AFUA_2G14860)-RELATED"/>
    <property type="match status" value="1"/>
</dbReference>
<organism evidence="2 3">
    <name type="scientific">Glaciihabitans tibetensis</name>
    <dbReference type="NCBI Taxonomy" id="1266600"/>
    <lineage>
        <taxon>Bacteria</taxon>
        <taxon>Bacillati</taxon>
        <taxon>Actinomycetota</taxon>
        <taxon>Actinomycetes</taxon>
        <taxon>Micrococcales</taxon>
        <taxon>Microbacteriaceae</taxon>
        <taxon>Glaciihabitans</taxon>
    </lineage>
</organism>
<sequence length="262" mass="28014">MTAGAATADTQGELVKVAGAELRVYRAAPTLRSATIVLVHGIGTSHRYFARLQAELERVADTVSIDLPGFGGRAKPDVVFAVEDHARVLAAVLDELGLGPVVLVGHSMGGQVVTELARVRPDLVSHLVLIGPVTDARRATAVKQGLALARDTLREPIAGNMIVFADYLRCGPRWFVSQLPSMLGYRTDLALRAVQAPTLVIRGADDPVARMSWCRRLASQARDGEVAEFPGRHLVQFSAPVETALGIVEFVRSRPGIGTEAL</sequence>
<dbReference type="PANTHER" id="PTHR43798">
    <property type="entry name" value="MONOACYLGLYCEROL LIPASE"/>
    <property type="match status" value="1"/>
</dbReference>
<accession>A0A2T0V5D1</accession>
<dbReference type="GO" id="GO:0016020">
    <property type="term" value="C:membrane"/>
    <property type="evidence" value="ECO:0007669"/>
    <property type="project" value="TreeGrafter"/>
</dbReference>
<dbReference type="SUPFAM" id="SSF53474">
    <property type="entry name" value="alpha/beta-Hydrolases"/>
    <property type="match status" value="1"/>
</dbReference>
<feature type="domain" description="AB hydrolase-1" evidence="1">
    <location>
        <begin position="35"/>
        <end position="132"/>
    </location>
</feature>
<dbReference type="InterPro" id="IPR029058">
    <property type="entry name" value="AB_hydrolase_fold"/>
</dbReference>
<dbReference type="Pfam" id="PF00561">
    <property type="entry name" value="Abhydrolase_1"/>
    <property type="match status" value="1"/>
</dbReference>
<evidence type="ECO:0000313" key="2">
    <source>
        <dbReference type="EMBL" id="PRY65392.1"/>
    </source>
</evidence>
<evidence type="ECO:0000259" key="1">
    <source>
        <dbReference type="Pfam" id="PF00561"/>
    </source>
</evidence>
<dbReference type="AlphaFoldDB" id="A0A2T0V5D1"/>
<evidence type="ECO:0000313" key="3">
    <source>
        <dbReference type="Proteomes" id="UP000237983"/>
    </source>
</evidence>
<dbReference type="Proteomes" id="UP000237983">
    <property type="component" value="Unassembled WGS sequence"/>
</dbReference>
<name>A0A2T0V5D1_9MICO</name>
<dbReference type="InterPro" id="IPR050266">
    <property type="entry name" value="AB_hydrolase_sf"/>
</dbReference>
<proteinExistence type="predicted"/>
<gene>
    <name evidence="2" type="ORF">B0I08_11023</name>
</gene>
<dbReference type="GO" id="GO:0003824">
    <property type="term" value="F:catalytic activity"/>
    <property type="evidence" value="ECO:0007669"/>
    <property type="project" value="UniProtKB-ARBA"/>
</dbReference>
<protein>
    <submittedName>
        <fullName evidence="2">Pimeloyl-ACP methyl ester carboxylesterase</fullName>
    </submittedName>
</protein>
<dbReference type="Gene3D" id="3.40.50.1820">
    <property type="entry name" value="alpha/beta hydrolase"/>
    <property type="match status" value="1"/>
</dbReference>
<dbReference type="InterPro" id="IPR000073">
    <property type="entry name" value="AB_hydrolase_1"/>
</dbReference>
<comment type="caution">
    <text evidence="2">The sequence shown here is derived from an EMBL/GenBank/DDBJ whole genome shotgun (WGS) entry which is preliminary data.</text>
</comment>
<dbReference type="RefSeq" id="WP_106214604.1">
    <property type="nucleotide sequence ID" value="NZ_PVTL01000010.1"/>
</dbReference>
<dbReference type="OrthoDB" id="9769541at2"/>
<dbReference type="EMBL" id="PVTL01000010">
    <property type="protein sequence ID" value="PRY65392.1"/>
    <property type="molecule type" value="Genomic_DNA"/>
</dbReference>
<reference evidence="2 3" key="1">
    <citation type="submission" date="2018-03" db="EMBL/GenBank/DDBJ databases">
        <title>Genomic Encyclopedia of Type Strains, Phase III (KMG-III): the genomes of soil and plant-associated and newly described type strains.</title>
        <authorList>
            <person name="Whitman W."/>
        </authorList>
    </citation>
    <scope>NUCLEOTIDE SEQUENCE [LARGE SCALE GENOMIC DNA]</scope>
    <source>
        <strain evidence="2 3">CGMCC 1.12484</strain>
    </source>
</reference>
<keyword evidence="3" id="KW-1185">Reference proteome</keyword>